<dbReference type="AlphaFoldDB" id="A0A4S4B1D6"/>
<evidence type="ECO:0000259" key="2">
    <source>
        <dbReference type="Pfam" id="PF20016"/>
    </source>
</evidence>
<keyword evidence="1" id="KW-0812">Transmembrane</keyword>
<name>A0A4S4B1D6_9RHOO</name>
<dbReference type="EMBL" id="SSOC01000002">
    <property type="protein sequence ID" value="THF66371.1"/>
    <property type="molecule type" value="Genomic_DNA"/>
</dbReference>
<feature type="transmembrane region" description="Helical" evidence="1">
    <location>
        <begin position="15"/>
        <end position="35"/>
    </location>
</feature>
<feature type="domain" description="Thoeris protein ThsA Macro" evidence="2">
    <location>
        <begin position="77"/>
        <end position="259"/>
    </location>
</feature>
<evidence type="ECO:0000313" key="3">
    <source>
        <dbReference type="EMBL" id="THF66371.1"/>
    </source>
</evidence>
<proteinExistence type="predicted"/>
<evidence type="ECO:0000313" key="4">
    <source>
        <dbReference type="Proteomes" id="UP000308430"/>
    </source>
</evidence>
<dbReference type="InterPro" id="IPR045535">
    <property type="entry name" value="ThsA_Macro"/>
</dbReference>
<comment type="caution">
    <text evidence="3">The sequence shown here is derived from an EMBL/GenBank/DDBJ whole genome shotgun (WGS) entry which is preliminary data.</text>
</comment>
<keyword evidence="1" id="KW-0472">Membrane</keyword>
<sequence length="278" mass="31728">MAKVSFVDKRVVRKFLETTSVVSGALSFAVIFYDIPAEWKLNVGLAFLALLALIYLFIWLWSNNLNSIDISVEGSDVSIKTGDIFQQPGLKAIAFNEYFDTQVDNKIIGETSLNGVFIQKHLGVPISELDRHIDEYAFDGSEVLDENEARKQGKKKRYQIGTICLYKDYLLTAFSKFDDNNKALLTMPEYLEFLINFWDKVNNVYAQQSVSATIFGSGITRIKGHKNISDEDLLKIMLWTFRISEMRFKYPAKLTIVIHKDKIDQINLLDIKSARNGV</sequence>
<dbReference type="Pfam" id="PF20016">
    <property type="entry name" value="ThsA_Macro"/>
    <property type="match status" value="1"/>
</dbReference>
<dbReference type="RefSeq" id="WP_136347315.1">
    <property type="nucleotide sequence ID" value="NZ_SSOC01000002.1"/>
</dbReference>
<keyword evidence="1" id="KW-1133">Transmembrane helix</keyword>
<gene>
    <name evidence="3" type="ORF">E6C76_05885</name>
</gene>
<feature type="transmembrane region" description="Helical" evidence="1">
    <location>
        <begin position="41"/>
        <end position="61"/>
    </location>
</feature>
<dbReference type="OrthoDB" id="2606558at2"/>
<organism evidence="3 4">
    <name type="scientific">Pseudothauera nasutitermitis</name>
    <dbReference type="NCBI Taxonomy" id="2565930"/>
    <lineage>
        <taxon>Bacteria</taxon>
        <taxon>Pseudomonadati</taxon>
        <taxon>Pseudomonadota</taxon>
        <taxon>Betaproteobacteria</taxon>
        <taxon>Rhodocyclales</taxon>
        <taxon>Zoogloeaceae</taxon>
        <taxon>Pseudothauera</taxon>
    </lineage>
</organism>
<protein>
    <recommendedName>
        <fullName evidence="2">Thoeris protein ThsA Macro domain-containing protein</fullName>
    </recommendedName>
</protein>
<evidence type="ECO:0000256" key="1">
    <source>
        <dbReference type="SAM" id="Phobius"/>
    </source>
</evidence>
<keyword evidence="4" id="KW-1185">Reference proteome</keyword>
<dbReference type="Proteomes" id="UP000308430">
    <property type="component" value="Unassembled WGS sequence"/>
</dbReference>
<dbReference type="SUPFAM" id="SSF47473">
    <property type="entry name" value="EF-hand"/>
    <property type="match status" value="1"/>
</dbReference>
<dbReference type="InterPro" id="IPR011992">
    <property type="entry name" value="EF-hand-dom_pair"/>
</dbReference>
<reference evidence="3 4" key="1">
    <citation type="submission" date="2019-04" db="EMBL/GenBank/DDBJ databases">
        <title>Azoarcus nasutitermitis sp. nov. isolated from termite nest.</title>
        <authorList>
            <person name="Lin S.-Y."/>
            <person name="Hameed A."/>
            <person name="Hsu Y.-H."/>
            <person name="Young C.-C."/>
        </authorList>
    </citation>
    <scope>NUCLEOTIDE SEQUENCE [LARGE SCALE GENOMIC DNA]</scope>
    <source>
        <strain evidence="3 4">CC-YHH838</strain>
    </source>
</reference>
<accession>A0A4S4B1D6</accession>